<sequence length="237" mass="27306">MEVFEVEGSRGLSDIRWAELPLSLLPSPISSTFTLSVHKNVEQFSNCSNGVTVMKKASRLYCLPKDLFFLNGPWYSCRPGGYVRFGSLLNTCSRLGSASWPLKNALDENDPAHAEVLTNIKRRFRSEMLTRGGLFIIIRSWLTLSYQCLQTIQPLSDEELYDKIHRTFVPFKTNFYRFTKGDDKGYRISKTLAEKIRLERLLRWLLEAYQRALFSSWVASHSLYKYGVKASSADFFI</sequence>
<proteinExistence type="predicted"/>
<name>A0A6A4GRA2_9AGAR</name>
<reference evidence="1" key="1">
    <citation type="journal article" date="2019" name="Environ. Microbiol.">
        <title>Fungal ecological strategies reflected in gene transcription - a case study of two litter decomposers.</title>
        <authorList>
            <person name="Barbi F."/>
            <person name="Kohler A."/>
            <person name="Barry K."/>
            <person name="Baskaran P."/>
            <person name="Daum C."/>
            <person name="Fauchery L."/>
            <person name="Ihrmark K."/>
            <person name="Kuo A."/>
            <person name="LaButti K."/>
            <person name="Lipzen A."/>
            <person name="Morin E."/>
            <person name="Grigoriev I.V."/>
            <person name="Henrissat B."/>
            <person name="Lindahl B."/>
            <person name="Martin F."/>
        </authorList>
    </citation>
    <scope>NUCLEOTIDE SEQUENCE</scope>
    <source>
        <strain evidence="1">JB14</strain>
    </source>
</reference>
<gene>
    <name evidence="1" type="ORF">BT96DRAFT_1004771</name>
</gene>
<protein>
    <submittedName>
        <fullName evidence="1">Uncharacterized protein</fullName>
    </submittedName>
</protein>
<accession>A0A6A4GRA2</accession>
<organism evidence="1 2">
    <name type="scientific">Gymnopus androsaceus JB14</name>
    <dbReference type="NCBI Taxonomy" id="1447944"/>
    <lineage>
        <taxon>Eukaryota</taxon>
        <taxon>Fungi</taxon>
        <taxon>Dikarya</taxon>
        <taxon>Basidiomycota</taxon>
        <taxon>Agaricomycotina</taxon>
        <taxon>Agaricomycetes</taxon>
        <taxon>Agaricomycetidae</taxon>
        <taxon>Agaricales</taxon>
        <taxon>Marasmiineae</taxon>
        <taxon>Omphalotaceae</taxon>
        <taxon>Gymnopus</taxon>
    </lineage>
</organism>
<dbReference type="Proteomes" id="UP000799118">
    <property type="component" value="Unassembled WGS sequence"/>
</dbReference>
<keyword evidence="2" id="KW-1185">Reference proteome</keyword>
<dbReference type="EMBL" id="ML769778">
    <property type="protein sequence ID" value="KAE9387830.1"/>
    <property type="molecule type" value="Genomic_DNA"/>
</dbReference>
<dbReference type="AlphaFoldDB" id="A0A6A4GRA2"/>
<evidence type="ECO:0000313" key="2">
    <source>
        <dbReference type="Proteomes" id="UP000799118"/>
    </source>
</evidence>
<evidence type="ECO:0000313" key="1">
    <source>
        <dbReference type="EMBL" id="KAE9387830.1"/>
    </source>
</evidence>